<keyword evidence="1" id="KW-0436">Ligase</keyword>
<evidence type="ECO:0000313" key="2">
    <source>
        <dbReference type="Proteomes" id="UP001139286"/>
    </source>
</evidence>
<dbReference type="PANTHER" id="PTHR36932:SF1">
    <property type="entry name" value="CAPSULAR POLYSACCHARIDE BIOSYNTHESIS PROTEIN"/>
    <property type="match status" value="1"/>
</dbReference>
<dbReference type="Proteomes" id="UP001139286">
    <property type="component" value="Unassembled WGS sequence"/>
</dbReference>
<dbReference type="Gene3D" id="3.40.50.12780">
    <property type="entry name" value="N-terminal domain of ligase-like"/>
    <property type="match status" value="1"/>
</dbReference>
<dbReference type="InterPro" id="IPR042099">
    <property type="entry name" value="ANL_N_sf"/>
</dbReference>
<gene>
    <name evidence="1" type="ORF">LG651_03575</name>
</gene>
<dbReference type="InterPro" id="IPR053158">
    <property type="entry name" value="CapK_Type1_Caps_Biosynth"/>
</dbReference>
<organism evidence="1 2">
    <name type="scientific">Neotamlana sargassicola</name>
    <dbReference type="NCBI Taxonomy" id="2883125"/>
    <lineage>
        <taxon>Bacteria</taxon>
        <taxon>Pseudomonadati</taxon>
        <taxon>Bacteroidota</taxon>
        <taxon>Flavobacteriia</taxon>
        <taxon>Flavobacteriales</taxon>
        <taxon>Flavobacteriaceae</taxon>
        <taxon>Neotamlana</taxon>
    </lineage>
</organism>
<keyword evidence="2" id="KW-1185">Reference proteome</keyword>
<dbReference type="AlphaFoldDB" id="A0A9X1L723"/>
<evidence type="ECO:0000313" key="1">
    <source>
        <dbReference type="EMBL" id="MCB4807318.1"/>
    </source>
</evidence>
<sequence>MNVFDFSLKLNGFPIAKAKRILKDIQSKNEVDFIAFTEEKKRDIIKYHLNHNPFYKSFGKNIDLNDWNSVPVMTKADLQQPLEQRLSQGFTTKNVYVNKTSGSSGHPFIFAKDKFCHALTWAVIQNRFGWYNINFNSSKQARFYGIPLNKVSYYKERFKDFLSHRYRFSVFNLSDEAFETTLQKFKTTTFHYINGYTSAIVQFAKFLEKKNIVLKSVCPSLNVCVVTSEMLFETDKKLLETQLGIPVVNEYGASELDLIAFQNPNGNWQLNSETLFIEILDEQNNVLPNGEEGRVVITSLYNKAQPFIRYDLGDIGVLSKKSTLKTPILEKLTGRTNDIVILPSGKKAAGLTFYYITKSIIENDGKVKEFVIEQLKPDTFKIIYVGDETLSESQKQTINRKIEHYLESGLHIIYEKQNKLNRQKSGKLKQFSSYLNKTK</sequence>
<dbReference type="GO" id="GO:0016874">
    <property type="term" value="F:ligase activity"/>
    <property type="evidence" value="ECO:0007669"/>
    <property type="project" value="UniProtKB-KW"/>
</dbReference>
<dbReference type="PANTHER" id="PTHR36932">
    <property type="entry name" value="CAPSULAR POLYSACCHARIDE BIOSYNTHESIS PROTEIN"/>
    <property type="match status" value="1"/>
</dbReference>
<name>A0A9X1L723_9FLAO</name>
<dbReference type="EMBL" id="JAJAPX010000001">
    <property type="protein sequence ID" value="MCB4807318.1"/>
    <property type="molecule type" value="Genomic_DNA"/>
</dbReference>
<proteinExistence type="predicted"/>
<dbReference type="RefSeq" id="WP_226695008.1">
    <property type="nucleotide sequence ID" value="NZ_JAJAPX010000001.1"/>
</dbReference>
<protein>
    <submittedName>
        <fullName evidence="1">Phenylacetate--CoA ligase family protein</fullName>
    </submittedName>
</protein>
<reference evidence="1" key="1">
    <citation type="submission" date="2021-10" db="EMBL/GenBank/DDBJ databases">
        <title>Tamlana sargassums sp. nov., and Tamlana laminarinivorans sp. nov., two new bacteria isolated from the brown alga.</title>
        <authorList>
            <person name="Li J."/>
        </authorList>
    </citation>
    <scope>NUCLEOTIDE SEQUENCE</scope>
    <source>
        <strain evidence="1">62-3</strain>
    </source>
</reference>
<accession>A0A9X1L723</accession>
<comment type="caution">
    <text evidence="1">The sequence shown here is derived from an EMBL/GenBank/DDBJ whole genome shotgun (WGS) entry which is preliminary data.</text>
</comment>
<dbReference type="SUPFAM" id="SSF56801">
    <property type="entry name" value="Acetyl-CoA synthetase-like"/>
    <property type="match status" value="1"/>
</dbReference>